<evidence type="ECO:0000256" key="4">
    <source>
        <dbReference type="ARBA" id="ARBA00022692"/>
    </source>
</evidence>
<organism evidence="10 11">
    <name type="scientific">Bowdeniella nasicola</name>
    <dbReference type="NCBI Taxonomy" id="208480"/>
    <lineage>
        <taxon>Bacteria</taxon>
        <taxon>Bacillati</taxon>
        <taxon>Actinomycetota</taxon>
        <taxon>Actinomycetes</taxon>
        <taxon>Actinomycetales</taxon>
        <taxon>Actinomycetaceae</taxon>
        <taxon>Bowdeniella</taxon>
    </lineage>
</organism>
<dbReference type="GO" id="GO:0005886">
    <property type="term" value="C:plasma membrane"/>
    <property type="evidence" value="ECO:0007669"/>
    <property type="project" value="UniProtKB-SubCell"/>
</dbReference>
<dbReference type="PANTHER" id="PTHR43744">
    <property type="entry name" value="ABC TRANSPORTER PERMEASE PROTEIN MG189-RELATED-RELATED"/>
    <property type="match status" value="1"/>
</dbReference>
<dbReference type="EMBL" id="FNQV01000006">
    <property type="protein sequence ID" value="SEA25977.1"/>
    <property type="molecule type" value="Genomic_DNA"/>
</dbReference>
<comment type="subcellular location">
    <subcellularLocation>
        <location evidence="1 7">Cell membrane</location>
        <topology evidence="1 7">Multi-pass membrane protein</topology>
    </subcellularLocation>
</comment>
<keyword evidence="4 7" id="KW-0812">Transmembrane</keyword>
<name>A0A1H3ZQJ0_9ACTO</name>
<protein>
    <submittedName>
        <fullName evidence="10">Alpha-glucoside transport system permease protein</fullName>
    </submittedName>
</protein>
<proteinExistence type="inferred from homology"/>
<dbReference type="RefSeq" id="WP_222842398.1">
    <property type="nucleotide sequence ID" value="NZ_FNQV01000006.1"/>
</dbReference>
<accession>A0A1H3ZQJ0</accession>
<keyword evidence="11" id="KW-1185">Reference proteome</keyword>
<dbReference type="Proteomes" id="UP000199288">
    <property type="component" value="Unassembled WGS sequence"/>
</dbReference>
<evidence type="ECO:0000313" key="11">
    <source>
        <dbReference type="Proteomes" id="UP000199288"/>
    </source>
</evidence>
<dbReference type="AlphaFoldDB" id="A0A1H3ZQJ0"/>
<evidence type="ECO:0000256" key="6">
    <source>
        <dbReference type="ARBA" id="ARBA00023136"/>
    </source>
</evidence>
<dbReference type="InterPro" id="IPR000515">
    <property type="entry name" value="MetI-like"/>
</dbReference>
<dbReference type="SUPFAM" id="SSF161098">
    <property type="entry name" value="MetI-like"/>
    <property type="match status" value="1"/>
</dbReference>
<feature type="transmembrane region" description="Helical" evidence="7">
    <location>
        <begin position="173"/>
        <end position="197"/>
    </location>
</feature>
<feature type="transmembrane region" description="Helical" evidence="7">
    <location>
        <begin position="311"/>
        <end position="332"/>
    </location>
</feature>
<keyword evidence="3" id="KW-1003">Cell membrane</keyword>
<evidence type="ECO:0000256" key="3">
    <source>
        <dbReference type="ARBA" id="ARBA00022475"/>
    </source>
</evidence>
<evidence type="ECO:0000256" key="1">
    <source>
        <dbReference type="ARBA" id="ARBA00004651"/>
    </source>
</evidence>
<feature type="transmembrane region" description="Helical" evidence="7">
    <location>
        <begin position="209"/>
        <end position="231"/>
    </location>
</feature>
<feature type="transmembrane region" description="Helical" evidence="7">
    <location>
        <begin position="75"/>
        <end position="96"/>
    </location>
</feature>
<evidence type="ECO:0000256" key="2">
    <source>
        <dbReference type="ARBA" id="ARBA00022448"/>
    </source>
</evidence>
<dbReference type="CDD" id="cd06261">
    <property type="entry name" value="TM_PBP2"/>
    <property type="match status" value="1"/>
</dbReference>
<reference evidence="11" key="1">
    <citation type="submission" date="2016-10" db="EMBL/GenBank/DDBJ databases">
        <authorList>
            <person name="Varghese N."/>
            <person name="Submissions S."/>
        </authorList>
    </citation>
    <scope>NUCLEOTIDE SEQUENCE [LARGE SCALE GENOMIC DNA]</scope>
    <source>
        <strain evidence="11">KPR-1</strain>
    </source>
</reference>
<feature type="domain" description="ABC transmembrane type-1" evidence="9">
    <location>
        <begin position="138"/>
        <end position="332"/>
    </location>
</feature>
<feature type="region of interest" description="Disordered" evidence="8">
    <location>
        <begin position="1"/>
        <end position="59"/>
    </location>
</feature>
<sequence>MSETNRDKERVSPVDGVPEDVAATGTRDLAGAGTTVVKTDDGDKPADTPGKRVRDKDDRLGSSAKRMLTSRVGSLVALLIAALWTVPTFGLFISSIRPERDIKRTGWWNFFTDPQFTMDNYNEVLFGRASSGSLASYFMNSLVITIPATLIPLAVAVLAAYAFSVLQWRGRDVVFITVFALQIVPLQMALIPLLRIFAGSTAMEMFPYIAVWVGHSIFALPLAIFLLHNFMAEIPRDLIEAAKVDGAGHVTVFLKIMLPLLVPAIASFAIFQFLWVWNDLLVGLTFTGGNNAIQPLTARLAEMAGSRGQDWHLLTAGAFVSIIIPIGVFLALQRYFVRGLLAGSVKG</sequence>
<dbReference type="InterPro" id="IPR035906">
    <property type="entry name" value="MetI-like_sf"/>
</dbReference>
<evidence type="ECO:0000256" key="5">
    <source>
        <dbReference type="ARBA" id="ARBA00022989"/>
    </source>
</evidence>
<dbReference type="Gene3D" id="1.10.3720.10">
    <property type="entry name" value="MetI-like"/>
    <property type="match status" value="1"/>
</dbReference>
<evidence type="ECO:0000313" key="10">
    <source>
        <dbReference type="EMBL" id="SEA25977.1"/>
    </source>
</evidence>
<feature type="compositionally biased region" description="Basic and acidic residues" evidence="8">
    <location>
        <begin position="38"/>
        <end position="59"/>
    </location>
</feature>
<dbReference type="Pfam" id="PF00528">
    <property type="entry name" value="BPD_transp_1"/>
    <property type="match status" value="1"/>
</dbReference>
<dbReference type="PROSITE" id="PS50928">
    <property type="entry name" value="ABC_TM1"/>
    <property type="match status" value="1"/>
</dbReference>
<dbReference type="PANTHER" id="PTHR43744:SF4">
    <property type="entry name" value="OSMOPROTECTIVE COMPOUNDS UPTAKE PERMEASE PROTEIN GGTD"/>
    <property type="match status" value="1"/>
</dbReference>
<comment type="similarity">
    <text evidence="7">Belongs to the binding-protein-dependent transport system permease family.</text>
</comment>
<keyword evidence="6 7" id="KW-0472">Membrane</keyword>
<gene>
    <name evidence="10" type="ORF">SAMN02910418_01249</name>
</gene>
<keyword evidence="5 7" id="KW-1133">Transmembrane helix</keyword>
<evidence type="ECO:0000259" key="9">
    <source>
        <dbReference type="PROSITE" id="PS50928"/>
    </source>
</evidence>
<feature type="transmembrane region" description="Helical" evidence="7">
    <location>
        <begin position="252"/>
        <end position="277"/>
    </location>
</feature>
<evidence type="ECO:0000256" key="8">
    <source>
        <dbReference type="SAM" id="MobiDB-lite"/>
    </source>
</evidence>
<keyword evidence="2 7" id="KW-0813">Transport</keyword>
<evidence type="ECO:0000256" key="7">
    <source>
        <dbReference type="RuleBase" id="RU363032"/>
    </source>
</evidence>
<dbReference type="GO" id="GO:0055085">
    <property type="term" value="P:transmembrane transport"/>
    <property type="evidence" value="ECO:0007669"/>
    <property type="project" value="InterPro"/>
</dbReference>
<feature type="compositionally biased region" description="Basic and acidic residues" evidence="8">
    <location>
        <begin position="1"/>
        <end position="12"/>
    </location>
</feature>
<feature type="transmembrane region" description="Helical" evidence="7">
    <location>
        <begin position="137"/>
        <end position="161"/>
    </location>
</feature>